<dbReference type="SMART" id="SM00028">
    <property type="entry name" value="TPR"/>
    <property type="match status" value="1"/>
</dbReference>
<proteinExistence type="predicted"/>
<keyword evidence="3" id="KW-1185">Reference proteome</keyword>
<dbReference type="Gene3D" id="2.60.120.620">
    <property type="entry name" value="q2cbj1_9rhob like domain"/>
    <property type="match status" value="1"/>
</dbReference>
<evidence type="ECO:0000313" key="2">
    <source>
        <dbReference type="EMBL" id="VBB17905.1"/>
    </source>
</evidence>
<evidence type="ECO:0000259" key="1">
    <source>
        <dbReference type="PROSITE" id="PS51471"/>
    </source>
</evidence>
<dbReference type="InterPro" id="IPR019734">
    <property type="entry name" value="TPR_rpt"/>
</dbReference>
<organism evidence="2 3">
    <name type="scientific">Yasminevirus sp. GU-2018</name>
    <dbReference type="NCBI Taxonomy" id="2420051"/>
    <lineage>
        <taxon>Viruses</taxon>
        <taxon>Varidnaviria</taxon>
        <taxon>Bamfordvirae</taxon>
        <taxon>Nucleocytoviricota</taxon>
        <taxon>Megaviricetes</taxon>
        <taxon>Imitervirales</taxon>
        <taxon>Mimiviridae</taxon>
        <taxon>Klosneuvirinae</taxon>
        <taxon>Yasminevirus</taxon>
        <taxon>Yasminevirus saudimassiliense</taxon>
    </lineage>
</organism>
<comment type="caution">
    <text evidence="2">The sequence shown here is derived from an EMBL/GenBank/DDBJ whole genome shotgun (WGS) entry which is preliminary data.</text>
</comment>
<gene>
    <name evidence="2" type="ORF">YASMINEVIRUS_368</name>
</gene>
<evidence type="ECO:0000313" key="3">
    <source>
        <dbReference type="Proteomes" id="UP000594342"/>
    </source>
</evidence>
<dbReference type="PROSITE" id="PS51471">
    <property type="entry name" value="FE2OG_OXY"/>
    <property type="match status" value="1"/>
</dbReference>
<dbReference type="Proteomes" id="UP000594342">
    <property type="component" value="Unassembled WGS sequence"/>
</dbReference>
<sequence length="333" mass="37977">MSTVGSLNSKRFMRTFDSYTKVDLPKLDLPKLDLSEVDSSTEGCVKSWIKDDILFIDGLLCKDWCDSVIKVTDPHYASIKDEYSELARDATRFLTLNSDLSSKLWTVIEPYFTEYIKDSVRPYDQTGKPVFTNRPNTPFGFGVKGVWSPLKINECFRFNKYVGSDSSVGFEPHRDSLYVEDYSKRSIYTILIYLNDLDDTGETVFLQPNLTGFNKNMKKSVYPTVPEEMADGYVITSSIKPKTGLIAIACHNRVHRGNSVKPGLTKYVVRSDIVFECVSRPENYSKDLWVDSELFSQAVGLYNDAKYYEMKGDVKKASECYEKGLAIRQNTYV</sequence>
<protein>
    <recommendedName>
        <fullName evidence="1">Fe2OG dioxygenase domain-containing protein</fullName>
    </recommendedName>
</protein>
<dbReference type="InterPro" id="IPR005123">
    <property type="entry name" value="Oxoglu/Fe-dep_dioxygenase_dom"/>
</dbReference>
<reference evidence="2 3" key="1">
    <citation type="submission" date="2018-10" db="EMBL/GenBank/DDBJ databases">
        <authorList>
            <consortium name="IHU Genomes"/>
        </authorList>
    </citation>
    <scope>NUCLEOTIDE SEQUENCE [LARGE SCALE GENOMIC DNA]</scope>
    <source>
        <strain evidence="2 3">A1</strain>
    </source>
</reference>
<name>A0A5K0U7Y8_9VIRU</name>
<accession>A0A5K0U7Y8</accession>
<dbReference type="EMBL" id="UPSH01000001">
    <property type="protein sequence ID" value="VBB17905.1"/>
    <property type="molecule type" value="Genomic_DNA"/>
</dbReference>
<feature type="domain" description="Fe2OG dioxygenase" evidence="1">
    <location>
        <begin position="151"/>
        <end position="279"/>
    </location>
</feature>